<feature type="transmembrane region" description="Helical" evidence="8">
    <location>
        <begin position="270"/>
        <end position="292"/>
    </location>
</feature>
<keyword evidence="3" id="KW-1003">Cell membrane</keyword>
<evidence type="ECO:0000256" key="8">
    <source>
        <dbReference type="SAM" id="Phobius"/>
    </source>
</evidence>
<feature type="transmembrane region" description="Helical" evidence="8">
    <location>
        <begin position="81"/>
        <end position="100"/>
    </location>
</feature>
<evidence type="ECO:0000256" key="6">
    <source>
        <dbReference type="ARBA" id="ARBA00023136"/>
    </source>
</evidence>
<keyword evidence="5 8" id="KW-1133">Transmembrane helix</keyword>
<feature type="transmembrane region" description="Helical" evidence="8">
    <location>
        <begin position="298"/>
        <end position="319"/>
    </location>
</feature>
<dbReference type="InterPro" id="IPR011701">
    <property type="entry name" value="MFS"/>
</dbReference>
<feature type="compositionally biased region" description="Low complexity" evidence="7">
    <location>
        <begin position="497"/>
        <end position="513"/>
    </location>
</feature>
<dbReference type="PRINTS" id="PR01036">
    <property type="entry name" value="TCRTETB"/>
</dbReference>
<dbReference type="GO" id="GO:0005886">
    <property type="term" value="C:plasma membrane"/>
    <property type="evidence" value="ECO:0007669"/>
    <property type="project" value="UniProtKB-SubCell"/>
</dbReference>
<reference evidence="10 11" key="1">
    <citation type="submission" date="2017-07" db="EMBL/GenBank/DDBJ databases">
        <title>Draft sequence of Rhodococcus enclensis 23b-28.</title>
        <authorList>
            <person name="Besaury L."/>
            <person name="Sancelme M."/>
            <person name="Amato P."/>
            <person name="Lallement A."/>
            <person name="Delort A.-M."/>
        </authorList>
    </citation>
    <scope>NUCLEOTIDE SEQUENCE [LARGE SCALE GENOMIC DNA]</scope>
    <source>
        <strain evidence="10 11">23b-28</strain>
    </source>
</reference>
<dbReference type="SUPFAM" id="SSF103473">
    <property type="entry name" value="MFS general substrate transporter"/>
    <property type="match status" value="1"/>
</dbReference>
<comment type="subcellular location">
    <subcellularLocation>
        <location evidence="1">Cell membrane</location>
        <topology evidence="1">Multi-pass membrane protein</topology>
    </subcellularLocation>
</comment>
<dbReference type="Gene3D" id="1.20.1250.20">
    <property type="entry name" value="MFS general substrate transporter like domains"/>
    <property type="match status" value="1"/>
</dbReference>
<feature type="transmembrane region" description="Helical" evidence="8">
    <location>
        <begin position="12"/>
        <end position="33"/>
    </location>
</feature>
<feature type="transmembrane region" description="Helical" evidence="8">
    <location>
        <begin position="466"/>
        <end position="485"/>
    </location>
</feature>
<evidence type="ECO:0000256" key="5">
    <source>
        <dbReference type="ARBA" id="ARBA00022989"/>
    </source>
</evidence>
<dbReference type="PANTHER" id="PTHR42718">
    <property type="entry name" value="MAJOR FACILITATOR SUPERFAMILY MULTIDRUG TRANSPORTER MFSC"/>
    <property type="match status" value="1"/>
</dbReference>
<dbReference type="RefSeq" id="WP_099698283.1">
    <property type="nucleotide sequence ID" value="NZ_NOVD01000025.1"/>
</dbReference>
<gene>
    <name evidence="10" type="ORF">CHR55_24470</name>
</gene>
<comment type="caution">
    <text evidence="10">The sequence shown here is derived from an EMBL/GenBank/DDBJ whole genome shotgun (WGS) entry which is preliminary data.</text>
</comment>
<dbReference type="InterPro" id="IPR020846">
    <property type="entry name" value="MFS_dom"/>
</dbReference>
<accession>A0A2A5J524</accession>
<sequence>MMNSLEPTDRRRWAALGALCTSLVVVTIDNTILNTAIPTLARELRATTVDLQWITNAYTLAFAALLITAGGLGARFGHRRILLTGLTLFALGSAFAALSHTSLQLIGWRTVMGAAAALVMPATLSLVVSMFAPHERGRAIGIWSATAGLGIAIGPVAGGVLLEHFSWGSVFWINVPLVAGVIAATVFLVPPARGITKGSFDVPGLLLSAGGLALIVDALTQASLRGWSSPVTVLEIVSATALLAGFVWWELRASAPMTDVRIFTSRVFSISNAILAVTFFALFGVLFTYTQYLQLVRGYGPLVAGVGAVPFAIVMAAVASSSDRMVGRFGVRSSIASGLAVMSAGLLVLSIAADRYAPFGILAAIMALVGAGMGLVMAPATTTSMASVAPQQASMASSINSVVRELGGVLGVAVIGTVVATDFRSRFEPGVDTSTADPAQIHAGAPPASALTDAANQAYTSAMSTGIQICAAVAFVGALAVIALFPAPRRPVSCPPADLANSDDADARSSSNP</sequence>
<dbReference type="EMBL" id="NOVD01000025">
    <property type="protein sequence ID" value="PCK24698.1"/>
    <property type="molecule type" value="Genomic_DNA"/>
</dbReference>
<feature type="region of interest" description="Disordered" evidence="7">
    <location>
        <begin position="494"/>
        <end position="513"/>
    </location>
</feature>
<feature type="transmembrane region" description="Helical" evidence="8">
    <location>
        <begin position="106"/>
        <end position="128"/>
    </location>
</feature>
<feature type="domain" description="Major facilitator superfamily (MFS) profile" evidence="9">
    <location>
        <begin position="15"/>
        <end position="489"/>
    </location>
</feature>
<keyword evidence="6 8" id="KW-0472">Membrane</keyword>
<name>A0A2A5J524_RHOSG</name>
<dbReference type="InterPro" id="IPR036259">
    <property type="entry name" value="MFS_trans_sf"/>
</dbReference>
<feature type="transmembrane region" description="Helical" evidence="8">
    <location>
        <begin position="402"/>
        <end position="420"/>
    </location>
</feature>
<keyword evidence="4 8" id="KW-0812">Transmembrane</keyword>
<evidence type="ECO:0000259" key="9">
    <source>
        <dbReference type="PROSITE" id="PS50850"/>
    </source>
</evidence>
<dbReference type="NCBIfam" id="TIGR00711">
    <property type="entry name" value="efflux_EmrB"/>
    <property type="match status" value="1"/>
</dbReference>
<evidence type="ECO:0000256" key="2">
    <source>
        <dbReference type="ARBA" id="ARBA00022448"/>
    </source>
</evidence>
<proteinExistence type="predicted"/>
<dbReference type="GO" id="GO:0022857">
    <property type="term" value="F:transmembrane transporter activity"/>
    <property type="evidence" value="ECO:0007669"/>
    <property type="project" value="InterPro"/>
</dbReference>
<dbReference type="CDD" id="cd17321">
    <property type="entry name" value="MFS_MMR_MDR_like"/>
    <property type="match status" value="1"/>
</dbReference>
<dbReference type="Proteomes" id="UP000230886">
    <property type="component" value="Unassembled WGS sequence"/>
</dbReference>
<feature type="transmembrane region" description="Helical" evidence="8">
    <location>
        <begin position="331"/>
        <end position="353"/>
    </location>
</feature>
<evidence type="ECO:0000313" key="11">
    <source>
        <dbReference type="Proteomes" id="UP000230886"/>
    </source>
</evidence>
<keyword evidence="2" id="KW-0813">Transport</keyword>
<dbReference type="AlphaFoldDB" id="A0A2A5J524"/>
<feature type="transmembrane region" description="Helical" evidence="8">
    <location>
        <begin position="53"/>
        <end position="74"/>
    </location>
</feature>
<organism evidence="10 11">
    <name type="scientific">Rhodococcus qingshengii</name>
    <dbReference type="NCBI Taxonomy" id="334542"/>
    <lineage>
        <taxon>Bacteria</taxon>
        <taxon>Bacillati</taxon>
        <taxon>Actinomycetota</taxon>
        <taxon>Actinomycetes</taxon>
        <taxon>Mycobacteriales</taxon>
        <taxon>Nocardiaceae</taxon>
        <taxon>Rhodococcus</taxon>
        <taxon>Rhodococcus erythropolis group</taxon>
    </lineage>
</organism>
<evidence type="ECO:0000256" key="7">
    <source>
        <dbReference type="SAM" id="MobiDB-lite"/>
    </source>
</evidence>
<dbReference type="Gene3D" id="1.20.1720.10">
    <property type="entry name" value="Multidrug resistance protein D"/>
    <property type="match status" value="1"/>
</dbReference>
<dbReference type="Pfam" id="PF07690">
    <property type="entry name" value="MFS_1"/>
    <property type="match status" value="1"/>
</dbReference>
<dbReference type="PROSITE" id="PS50850">
    <property type="entry name" value="MFS"/>
    <property type="match status" value="1"/>
</dbReference>
<evidence type="ECO:0000313" key="10">
    <source>
        <dbReference type="EMBL" id="PCK24698.1"/>
    </source>
</evidence>
<dbReference type="PANTHER" id="PTHR42718:SF42">
    <property type="entry name" value="EXPORT PROTEIN"/>
    <property type="match status" value="1"/>
</dbReference>
<evidence type="ECO:0000256" key="1">
    <source>
        <dbReference type="ARBA" id="ARBA00004651"/>
    </source>
</evidence>
<evidence type="ECO:0000256" key="3">
    <source>
        <dbReference type="ARBA" id="ARBA00022475"/>
    </source>
</evidence>
<evidence type="ECO:0000256" key="4">
    <source>
        <dbReference type="ARBA" id="ARBA00022692"/>
    </source>
</evidence>
<dbReference type="InterPro" id="IPR004638">
    <property type="entry name" value="EmrB-like"/>
</dbReference>
<feature type="transmembrane region" description="Helical" evidence="8">
    <location>
        <begin position="167"/>
        <end position="190"/>
    </location>
</feature>
<protein>
    <submittedName>
        <fullName evidence="10">MFS transporter</fullName>
    </submittedName>
</protein>
<feature type="transmembrane region" description="Helical" evidence="8">
    <location>
        <begin position="230"/>
        <end position="249"/>
    </location>
</feature>
<feature type="transmembrane region" description="Helical" evidence="8">
    <location>
        <begin position="202"/>
        <end position="224"/>
    </location>
</feature>
<feature type="transmembrane region" description="Helical" evidence="8">
    <location>
        <begin position="140"/>
        <end position="161"/>
    </location>
</feature>
<feature type="transmembrane region" description="Helical" evidence="8">
    <location>
        <begin position="359"/>
        <end position="381"/>
    </location>
</feature>